<dbReference type="FunFam" id="3.40.50.200:FF:000014">
    <property type="entry name" value="Proteinase K"/>
    <property type="match status" value="1"/>
</dbReference>
<evidence type="ECO:0000256" key="5">
    <source>
        <dbReference type="PROSITE-ProRule" id="PRU01240"/>
    </source>
</evidence>
<dbReference type="MEROPS" id="S08.032"/>
<dbReference type="InterPro" id="IPR010259">
    <property type="entry name" value="S8pro/Inhibitor_I9"/>
</dbReference>
<evidence type="ECO:0000256" key="6">
    <source>
        <dbReference type="RuleBase" id="RU003355"/>
    </source>
</evidence>
<dbReference type="PANTHER" id="PTHR43806:SF11">
    <property type="entry name" value="CEREVISIN-RELATED"/>
    <property type="match status" value="1"/>
</dbReference>
<dbReference type="eggNOG" id="KOG1153">
    <property type="taxonomic scope" value="Eukaryota"/>
</dbReference>
<dbReference type="InterPro" id="IPR050131">
    <property type="entry name" value="Peptidase_S8_subtilisin-like"/>
</dbReference>
<feature type="domain" description="Inhibitor I9" evidence="8">
    <location>
        <begin position="73"/>
        <end position="147"/>
    </location>
</feature>
<evidence type="ECO:0000313" key="9">
    <source>
        <dbReference type="EMBL" id="EEN47338.1"/>
    </source>
</evidence>
<gene>
    <name evidence="9" type="ORF">BRAFLDRAFT_121465</name>
</gene>
<name>C3ZJJ6_BRAFL</name>
<organism>
    <name type="scientific">Branchiostoma floridae</name>
    <name type="common">Florida lancelet</name>
    <name type="synonym">Amphioxus</name>
    <dbReference type="NCBI Taxonomy" id="7739"/>
    <lineage>
        <taxon>Eukaryota</taxon>
        <taxon>Metazoa</taxon>
        <taxon>Chordata</taxon>
        <taxon>Cephalochordata</taxon>
        <taxon>Leptocardii</taxon>
        <taxon>Amphioxiformes</taxon>
        <taxon>Branchiostomatidae</taxon>
        <taxon>Branchiostoma</taxon>
    </lineage>
</organism>
<dbReference type="InterPro" id="IPR015500">
    <property type="entry name" value="Peptidase_S8_subtilisin-rel"/>
</dbReference>
<accession>C3ZJJ6</accession>
<dbReference type="Pfam" id="PF00082">
    <property type="entry name" value="Peptidase_S8"/>
    <property type="match status" value="1"/>
</dbReference>
<reference evidence="9" key="1">
    <citation type="journal article" date="2008" name="Nature">
        <title>The amphioxus genome and the evolution of the chordate karyotype.</title>
        <authorList>
            <consortium name="US DOE Joint Genome Institute (JGI-PGF)"/>
            <person name="Putnam N.H."/>
            <person name="Butts T."/>
            <person name="Ferrier D.E.K."/>
            <person name="Furlong R.F."/>
            <person name="Hellsten U."/>
            <person name="Kawashima T."/>
            <person name="Robinson-Rechavi M."/>
            <person name="Shoguchi E."/>
            <person name="Terry A."/>
            <person name="Yu J.-K."/>
            <person name="Benito-Gutierrez E.L."/>
            <person name="Dubchak I."/>
            <person name="Garcia-Fernandez J."/>
            <person name="Gibson-Brown J.J."/>
            <person name="Grigoriev I.V."/>
            <person name="Horton A.C."/>
            <person name="de Jong P.J."/>
            <person name="Jurka J."/>
            <person name="Kapitonov V.V."/>
            <person name="Kohara Y."/>
            <person name="Kuroki Y."/>
            <person name="Lindquist E."/>
            <person name="Lucas S."/>
            <person name="Osoegawa K."/>
            <person name="Pennacchio L.A."/>
            <person name="Salamov A.A."/>
            <person name="Satou Y."/>
            <person name="Sauka-Spengler T."/>
            <person name="Schmutz J."/>
            <person name="Shin-I T."/>
            <person name="Toyoda A."/>
            <person name="Bronner-Fraser M."/>
            <person name="Fujiyama A."/>
            <person name="Holland L.Z."/>
            <person name="Holland P.W.H."/>
            <person name="Satoh N."/>
            <person name="Rokhsar D.S."/>
        </authorList>
    </citation>
    <scope>NUCLEOTIDE SEQUENCE [LARGE SCALE GENOMIC DNA]</scope>
    <source>
        <strain evidence="9">S238N-H82</strain>
        <tissue evidence="9">Testes</tissue>
    </source>
</reference>
<dbReference type="InterPro" id="IPR000209">
    <property type="entry name" value="Peptidase_S8/S53_dom"/>
</dbReference>
<dbReference type="Gene3D" id="3.40.50.200">
    <property type="entry name" value="Peptidase S8/S53 domain"/>
    <property type="match status" value="1"/>
</dbReference>
<dbReference type="EMBL" id="GG666632">
    <property type="protein sequence ID" value="EEN47338.1"/>
    <property type="molecule type" value="Genomic_DNA"/>
</dbReference>
<feature type="active site" description="Charge relay system" evidence="5">
    <location>
        <position position="403"/>
    </location>
</feature>
<dbReference type="PROSITE" id="PS51892">
    <property type="entry name" value="SUBTILASE"/>
    <property type="match status" value="1"/>
</dbReference>
<evidence type="ECO:0000256" key="4">
    <source>
        <dbReference type="ARBA" id="ARBA00022825"/>
    </source>
</evidence>
<dbReference type="InParanoid" id="C3ZJJ6"/>
<dbReference type="GO" id="GO:0004252">
    <property type="term" value="F:serine-type endopeptidase activity"/>
    <property type="evidence" value="ECO:0007669"/>
    <property type="project" value="UniProtKB-UniRule"/>
</dbReference>
<keyword evidence="4 5" id="KW-0720">Serine protease</keyword>
<dbReference type="PANTHER" id="PTHR43806">
    <property type="entry name" value="PEPTIDASE S8"/>
    <property type="match status" value="1"/>
</dbReference>
<dbReference type="PROSITE" id="PS00136">
    <property type="entry name" value="SUBTILASE_ASP"/>
    <property type="match status" value="1"/>
</dbReference>
<keyword evidence="2 5" id="KW-0645">Protease</keyword>
<dbReference type="Gene3D" id="3.30.70.80">
    <property type="entry name" value="Peptidase S8 propeptide/proteinase inhibitor I9"/>
    <property type="match status" value="1"/>
</dbReference>
<dbReference type="GO" id="GO:0006508">
    <property type="term" value="P:proteolysis"/>
    <property type="evidence" value="ECO:0007669"/>
    <property type="project" value="UniProtKB-KW"/>
</dbReference>
<feature type="active site" description="Charge relay system" evidence="5">
    <location>
        <position position="209"/>
    </location>
</feature>
<feature type="domain" description="Peptidase S8/S53" evidence="7">
    <location>
        <begin position="200"/>
        <end position="438"/>
    </location>
</feature>
<dbReference type="SUPFAM" id="SSF54897">
    <property type="entry name" value="Protease propeptides/inhibitors"/>
    <property type="match status" value="1"/>
</dbReference>
<evidence type="ECO:0000259" key="7">
    <source>
        <dbReference type="Pfam" id="PF00082"/>
    </source>
</evidence>
<proteinExistence type="inferred from homology"/>
<comment type="similarity">
    <text evidence="1 5 6">Belongs to the peptidase S8 family.</text>
</comment>
<protein>
    <recommendedName>
        <fullName evidence="10">Peptidase S8/S53 domain-containing protein</fullName>
    </recommendedName>
</protein>
<evidence type="ECO:0000256" key="1">
    <source>
        <dbReference type="ARBA" id="ARBA00011073"/>
    </source>
</evidence>
<dbReference type="FunFam" id="3.30.70.80:FF:000015">
    <property type="entry name" value="Probable PRB1-protease B, vacuolar"/>
    <property type="match status" value="1"/>
</dbReference>
<dbReference type="Pfam" id="PF05922">
    <property type="entry name" value="Inhibitor_I9"/>
    <property type="match status" value="1"/>
</dbReference>
<evidence type="ECO:0000256" key="2">
    <source>
        <dbReference type="ARBA" id="ARBA00022670"/>
    </source>
</evidence>
<dbReference type="CDD" id="cd04077">
    <property type="entry name" value="Peptidases_S8_PCSK9_ProteinaseK_like"/>
    <property type="match status" value="1"/>
</dbReference>
<keyword evidence="3 5" id="KW-0378">Hydrolase</keyword>
<dbReference type="PRINTS" id="PR00723">
    <property type="entry name" value="SUBTILISIN"/>
</dbReference>
<evidence type="ECO:0000256" key="3">
    <source>
        <dbReference type="ARBA" id="ARBA00022801"/>
    </source>
</evidence>
<dbReference type="InterPro" id="IPR034193">
    <property type="entry name" value="PCSK9_ProteinaseK-like"/>
</dbReference>
<dbReference type="InterPro" id="IPR036852">
    <property type="entry name" value="Peptidase_S8/S53_dom_sf"/>
</dbReference>
<dbReference type="InterPro" id="IPR023827">
    <property type="entry name" value="Peptidase_S8_Asp-AS"/>
</dbReference>
<dbReference type="SUPFAM" id="SSF52743">
    <property type="entry name" value="Subtilisin-like"/>
    <property type="match status" value="1"/>
</dbReference>
<sequence length="463" mass="50552">MDSSCTFGCGGSLRQPTVRRRHDDEAFSRSPTMASDSSFLISPRKWGYIQGIREHLNVPLYNTEHGTAIPDEYIVVLRSNITDHERAVHMGKVNDIVKNSELPHSRVKHEFSIGDLAGYSMIAPRSVVELLREFPDVEYIEANQIVKGHSGHESSEKYLEMNETEEKCHVQRMAGWNLVRINQRMLNIDGRFSYKGSSDGTGVTVYVMDSGINTDHVEFEGRASWGVDFVDDPSPFTDKNGHGTHVAALIGGKTFGVAKKVHLVAVRTMNQNSSGKTDNLILAIEWITKDVQKHKEKKPTYKAITNMSVGTSRSAALNAAIAAAANASMLFVVSAGNAQTDACNASPASAEAAITVAATNAIDKFSSTFSNFGACVDILAPGEDIQSAWINSKYSVMSMTGTSQAAPHVTGVISRYLSFFRDATGSISPEAVRDWVVGMSSKDVVQEIPDEDTPNKLLFLDCY</sequence>
<evidence type="ECO:0000259" key="8">
    <source>
        <dbReference type="Pfam" id="PF05922"/>
    </source>
</evidence>
<dbReference type="InterPro" id="IPR037045">
    <property type="entry name" value="S8pro/Inhibitor_I9_sf"/>
</dbReference>
<evidence type="ECO:0008006" key="10">
    <source>
        <dbReference type="Google" id="ProtNLM"/>
    </source>
</evidence>
<feature type="active site" description="Charge relay system" evidence="5">
    <location>
        <position position="242"/>
    </location>
</feature>
<dbReference type="InterPro" id="IPR023828">
    <property type="entry name" value="Peptidase_S8_Ser-AS"/>
</dbReference>
<dbReference type="PROSITE" id="PS00138">
    <property type="entry name" value="SUBTILASE_SER"/>
    <property type="match status" value="1"/>
</dbReference>
<dbReference type="AlphaFoldDB" id="C3ZJJ6"/>